<proteinExistence type="predicted"/>
<accession>A0A2H4UW81</accession>
<evidence type="ECO:0000313" key="1">
    <source>
        <dbReference type="EMBL" id="ATZ81154.1"/>
    </source>
</evidence>
<protein>
    <submittedName>
        <fullName evidence="1">Uncharacterized protein</fullName>
    </submittedName>
</protein>
<name>A0A2H4UW81_9VIRU</name>
<evidence type="ECO:0000313" key="2">
    <source>
        <dbReference type="Proteomes" id="UP000240325"/>
    </source>
</evidence>
<dbReference type="EMBL" id="MF782455">
    <property type="protein sequence ID" value="ATZ81154.1"/>
    <property type="molecule type" value="Genomic_DNA"/>
</dbReference>
<gene>
    <name evidence="1" type="ORF">BMW23_1111</name>
</gene>
<reference evidence="1" key="1">
    <citation type="journal article" date="2017" name="Elife">
        <title>The kinetoplastid-infecting Bodo saltans virus (BsV), a window into the most abundant giant viruses in the sea.</title>
        <authorList>
            <person name="Deeg C.M."/>
            <person name="Chow C.-E.T."/>
            <person name="Suttle C.A."/>
        </authorList>
    </citation>
    <scope>NUCLEOTIDE SEQUENCE</scope>
    <source>
        <strain evidence="1">NG1</strain>
    </source>
</reference>
<dbReference type="Proteomes" id="UP000240325">
    <property type="component" value="Segment"/>
</dbReference>
<organism evidence="1">
    <name type="scientific">Bodo saltans virus</name>
    <dbReference type="NCBI Taxonomy" id="2024608"/>
    <lineage>
        <taxon>Viruses</taxon>
        <taxon>Varidnaviria</taxon>
        <taxon>Bamfordvirae</taxon>
        <taxon>Nucleocytoviricota</taxon>
        <taxon>Megaviricetes</taxon>
        <taxon>Imitervirales</taxon>
        <taxon>Mimiviridae</taxon>
        <taxon>Klosneuvirinae</taxon>
        <taxon>Theiavirus</taxon>
        <taxon>Theiavirus salishense</taxon>
    </lineage>
</organism>
<sequence length="34" mass="4126">MHNVTTNIVSNDAKDILCYKKFRYNQNHLFKKLK</sequence>
<keyword evidence="2" id="KW-1185">Reference proteome</keyword>